<reference evidence="3 4" key="1">
    <citation type="submission" date="2018-06" db="EMBL/GenBank/DDBJ databases">
        <authorList>
            <consortium name="Pathogen Informatics"/>
            <person name="Doyle S."/>
        </authorList>
    </citation>
    <scope>NUCLEOTIDE SEQUENCE [LARGE SCALE GENOMIC DNA]</scope>
    <source>
        <strain evidence="3 4">NCTC13067</strain>
    </source>
</reference>
<organism evidence="3 4">
    <name type="scientific">Prevotella denticola</name>
    <dbReference type="NCBI Taxonomy" id="28129"/>
    <lineage>
        <taxon>Bacteria</taxon>
        <taxon>Pseudomonadati</taxon>
        <taxon>Bacteroidota</taxon>
        <taxon>Bacteroidia</taxon>
        <taxon>Bacteroidales</taxon>
        <taxon>Prevotellaceae</taxon>
        <taxon>Prevotella</taxon>
    </lineage>
</organism>
<dbReference type="SUPFAM" id="SSF49785">
    <property type="entry name" value="Galactose-binding domain-like"/>
    <property type="match status" value="1"/>
</dbReference>
<protein>
    <submittedName>
        <fullName evidence="3">F5/8 type C domain</fullName>
    </submittedName>
</protein>
<dbReference type="GO" id="GO:0016627">
    <property type="term" value="F:oxidoreductase activity, acting on the CH-CH group of donors"/>
    <property type="evidence" value="ECO:0007669"/>
    <property type="project" value="InterPro"/>
</dbReference>
<dbReference type="Proteomes" id="UP000255469">
    <property type="component" value="Unassembled WGS sequence"/>
</dbReference>
<accession>A0A379E585</accession>
<dbReference type="SUPFAM" id="SSF56645">
    <property type="entry name" value="Acyl-CoA dehydrogenase NM domain-like"/>
    <property type="match status" value="1"/>
</dbReference>
<dbReference type="InterPro" id="IPR008979">
    <property type="entry name" value="Galactose-bd-like_sf"/>
</dbReference>
<evidence type="ECO:0000259" key="2">
    <source>
        <dbReference type="Pfam" id="PF08522"/>
    </source>
</evidence>
<evidence type="ECO:0000259" key="1">
    <source>
        <dbReference type="Pfam" id="PF00754"/>
    </source>
</evidence>
<dbReference type="Pfam" id="PF00754">
    <property type="entry name" value="F5_F8_type_C"/>
    <property type="match status" value="1"/>
</dbReference>
<evidence type="ECO:0000313" key="4">
    <source>
        <dbReference type="Proteomes" id="UP000255469"/>
    </source>
</evidence>
<dbReference type="Gene3D" id="2.60.40.1740">
    <property type="entry name" value="hypothetical protein (bacova_03559)"/>
    <property type="match status" value="1"/>
</dbReference>
<dbReference type="Gene3D" id="2.60.120.260">
    <property type="entry name" value="Galactose-binding domain-like"/>
    <property type="match status" value="1"/>
</dbReference>
<name>A0A379E585_9BACT</name>
<dbReference type="PROSITE" id="PS51257">
    <property type="entry name" value="PROKAR_LIPOPROTEIN"/>
    <property type="match status" value="1"/>
</dbReference>
<feature type="domain" description="F5/8 type C" evidence="1">
    <location>
        <begin position="204"/>
        <end position="311"/>
    </location>
</feature>
<feature type="domain" description="BT-3987-like N-terminal" evidence="2">
    <location>
        <begin position="53"/>
        <end position="164"/>
    </location>
</feature>
<dbReference type="InterPro" id="IPR000421">
    <property type="entry name" value="FA58C"/>
</dbReference>
<dbReference type="Pfam" id="PF08522">
    <property type="entry name" value="BT_3987-like_N"/>
    <property type="match status" value="1"/>
</dbReference>
<proteinExistence type="predicted"/>
<dbReference type="InterPro" id="IPR013728">
    <property type="entry name" value="BT_3987-like_N"/>
</dbReference>
<gene>
    <name evidence="3" type="ORF">NCTC13067_01130</name>
</gene>
<sequence length="330" mass="35326">MNKNIIKTVLAGSMVAAVLTACQSEPEVGSSLYPTAEENYDTKAYLYTGTGDDNKVTLSGVKSATDVTLANDSALIYVRLSSPADKDVTVSVAASTENVKTQGNEEVMGTNAIQLNRTTVTVPKGQVTASNPVVVKLKAGDDLKKIPMLKNGVVAVAITSVDGAAAGSSYNTALVATRFSFENINPAGELNYDKSISYDQYTMSTNLRGMNASKLNDGSKNTYIYTYMSYGPVFTMAFKKETRLTGIGVLSAFTSYNYGVKEVEVFTSMDGTKWTSQGTATAATPYDDDNPLPIVFSAPVTCKYAKVKILSSFHTSSRPLFAVSEIWAFE</sequence>
<dbReference type="AlphaFoldDB" id="A0A379E585"/>
<dbReference type="InterPro" id="IPR009100">
    <property type="entry name" value="AcylCoA_DH/oxidase_NM_dom_sf"/>
</dbReference>
<evidence type="ECO:0000313" key="3">
    <source>
        <dbReference type="EMBL" id="SUB87462.1"/>
    </source>
</evidence>
<dbReference type="RefSeq" id="WP_025067785.1">
    <property type="nucleotide sequence ID" value="NZ_CAUVPN010000002.1"/>
</dbReference>
<dbReference type="EMBL" id="UGTM01000001">
    <property type="protein sequence ID" value="SUB87462.1"/>
    <property type="molecule type" value="Genomic_DNA"/>
</dbReference>